<dbReference type="InterPro" id="IPR020843">
    <property type="entry name" value="ER"/>
</dbReference>
<dbReference type="AlphaFoldDB" id="A0AAV9MZZ9"/>
<dbReference type="InterPro" id="IPR050129">
    <property type="entry name" value="Zn_alcohol_dh"/>
</dbReference>
<evidence type="ECO:0000313" key="7">
    <source>
        <dbReference type="Proteomes" id="UP001358417"/>
    </source>
</evidence>
<sequence length="370" mass="40152">MASQTARTMQALRMQRGASQENLETVPIPVVGPLDVLVKVKAAGLAPGVLSLGRAGLLQMLPATLGHEIAGVVEAVGAEVKTVQLGSRVRIHSNVSCRCCEFCLTDRDQMCSEAGLMGFQGFTKKKGTLFERYRDGGLAEFIRAPFWLVDELPENVSFEVGAKLHEVATALCTLKKANLKLGSTIIVTAATGAVGTCLLKLAEFFGISRIIIIGRSTERLEAVKKLTSVKVDIVALDTLSQNWRGERGLAREIARVVPEGANAFIDLTPEGTELWQALSGLGTNGTLVHLGANSSVLPLPMVAIMTNCWTIVGTRNHSRNDALTVISWLRTGRLNMNDLITHKWAFAEVETAIQKIRDRSFPIWMCVITF</sequence>
<feature type="domain" description="Enoyl reductase (ER)" evidence="5">
    <location>
        <begin position="17"/>
        <end position="334"/>
    </location>
</feature>
<dbReference type="EMBL" id="JAVRRD010000030">
    <property type="protein sequence ID" value="KAK5046533.1"/>
    <property type="molecule type" value="Genomic_DNA"/>
</dbReference>
<dbReference type="Pfam" id="PF00107">
    <property type="entry name" value="ADH_zinc_N"/>
    <property type="match status" value="1"/>
</dbReference>
<dbReference type="PANTHER" id="PTHR43401:SF2">
    <property type="entry name" value="L-THREONINE 3-DEHYDROGENASE"/>
    <property type="match status" value="1"/>
</dbReference>
<dbReference type="SMART" id="SM00829">
    <property type="entry name" value="PKS_ER"/>
    <property type="match status" value="1"/>
</dbReference>
<evidence type="ECO:0000259" key="5">
    <source>
        <dbReference type="SMART" id="SM00829"/>
    </source>
</evidence>
<protein>
    <recommendedName>
        <fullName evidence="5">Enoyl reductase (ER) domain-containing protein</fullName>
    </recommendedName>
</protein>
<evidence type="ECO:0000256" key="1">
    <source>
        <dbReference type="ARBA" id="ARBA00022723"/>
    </source>
</evidence>
<reference evidence="6 7" key="1">
    <citation type="submission" date="2023-08" db="EMBL/GenBank/DDBJ databases">
        <title>Black Yeasts Isolated from many extreme environments.</title>
        <authorList>
            <person name="Coleine C."/>
            <person name="Stajich J.E."/>
            <person name="Selbmann L."/>
        </authorList>
    </citation>
    <scope>NUCLEOTIDE SEQUENCE [LARGE SCALE GENOMIC DNA]</scope>
    <source>
        <strain evidence="6 7">CCFEE 5792</strain>
    </source>
</reference>
<dbReference type="InterPro" id="IPR013154">
    <property type="entry name" value="ADH-like_N"/>
</dbReference>
<evidence type="ECO:0000256" key="2">
    <source>
        <dbReference type="ARBA" id="ARBA00022833"/>
    </source>
</evidence>
<gene>
    <name evidence="6" type="ORF">LTR84_008336</name>
</gene>
<dbReference type="InterPro" id="IPR013149">
    <property type="entry name" value="ADH-like_C"/>
</dbReference>
<dbReference type="PROSITE" id="PS00059">
    <property type="entry name" value="ADH_ZINC"/>
    <property type="match status" value="1"/>
</dbReference>
<dbReference type="Gene3D" id="3.90.180.10">
    <property type="entry name" value="Medium-chain alcohol dehydrogenases, catalytic domain"/>
    <property type="match status" value="1"/>
</dbReference>
<dbReference type="SUPFAM" id="SSF51735">
    <property type="entry name" value="NAD(P)-binding Rossmann-fold domains"/>
    <property type="match status" value="1"/>
</dbReference>
<dbReference type="PANTHER" id="PTHR43401">
    <property type="entry name" value="L-THREONINE 3-DEHYDROGENASE"/>
    <property type="match status" value="1"/>
</dbReference>
<proteinExistence type="inferred from homology"/>
<accession>A0AAV9MZZ9</accession>
<dbReference type="InterPro" id="IPR002328">
    <property type="entry name" value="ADH_Zn_CS"/>
</dbReference>
<keyword evidence="7" id="KW-1185">Reference proteome</keyword>
<keyword evidence="3" id="KW-0560">Oxidoreductase</keyword>
<organism evidence="6 7">
    <name type="scientific">Exophiala bonariae</name>
    <dbReference type="NCBI Taxonomy" id="1690606"/>
    <lineage>
        <taxon>Eukaryota</taxon>
        <taxon>Fungi</taxon>
        <taxon>Dikarya</taxon>
        <taxon>Ascomycota</taxon>
        <taxon>Pezizomycotina</taxon>
        <taxon>Eurotiomycetes</taxon>
        <taxon>Chaetothyriomycetidae</taxon>
        <taxon>Chaetothyriales</taxon>
        <taxon>Herpotrichiellaceae</taxon>
        <taxon>Exophiala</taxon>
    </lineage>
</organism>
<name>A0AAV9MZZ9_9EURO</name>
<dbReference type="Gene3D" id="3.40.50.720">
    <property type="entry name" value="NAD(P)-binding Rossmann-like Domain"/>
    <property type="match status" value="1"/>
</dbReference>
<evidence type="ECO:0000256" key="3">
    <source>
        <dbReference type="ARBA" id="ARBA00023002"/>
    </source>
</evidence>
<evidence type="ECO:0000256" key="4">
    <source>
        <dbReference type="RuleBase" id="RU361277"/>
    </source>
</evidence>
<dbReference type="GO" id="GO:0016491">
    <property type="term" value="F:oxidoreductase activity"/>
    <property type="evidence" value="ECO:0007669"/>
    <property type="project" value="UniProtKB-KW"/>
</dbReference>
<keyword evidence="2 4" id="KW-0862">Zinc</keyword>
<keyword evidence="1 4" id="KW-0479">Metal-binding</keyword>
<comment type="cofactor">
    <cofactor evidence="4">
        <name>Zn(2+)</name>
        <dbReference type="ChEBI" id="CHEBI:29105"/>
    </cofactor>
</comment>
<dbReference type="GO" id="GO:0008270">
    <property type="term" value="F:zinc ion binding"/>
    <property type="evidence" value="ECO:0007669"/>
    <property type="project" value="InterPro"/>
</dbReference>
<comment type="caution">
    <text evidence="6">The sequence shown here is derived from an EMBL/GenBank/DDBJ whole genome shotgun (WGS) entry which is preliminary data.</text>
</comment>
<evidence type="ECO:0000313" key="6">
    <source>
        <dbReference type="EMBL" id="KAK5046533.1"/>
    </source>
</evidence>
<dbReference type="SUPFAM" id="SSF50129">
    <property type="entry name" value="GroES-like"/>
    <property type="match status" value="1"/>
</dbReference>
<dbReference type="RefSeq" id="XP_064702124.1">
    <property type="nucleotide sequence ID" value="XM_064851883.1"/>
</dbReference>
<dbReference type="InterPro" id="IPR036291">
    <property type="entry name" value="NAD(P)-bd_dom_sf"/>
</dbReference>
<dbReference type="GeneID" id="89976500"/>
<dbReference type="Pfam" id="PF08240">
    <property type="entry name" value="ADH_N"/>
    <property type="match status" value="1"/>
</dbReference>
<dbReference type="Proteomes" id="UP001358417">
    <property type="component" value="Unassembled WGS sequence"/>
</dbReference>
<dbReference type="InterPro" id="IPR011032">
    <property type="entry name" value="GroES-like_sf"/>
</dbReference>
<comment type="similarity">
    <text evidence="4">Belongs to the zinc-containing alcohol dehydrogenase family.</text>
</comment>